<dbReference type="InterPro" id="IPR038765">
    <property type="entry name" value="Papain-like_cys_pep_sf"/>
</dbReference>
<evidence type="ECO:0000313" key="2">
    <source>
        <dbReference type="Proteomes" id="UP000295632"/>
    </source>
</evidence>
<dbReference type="SUPFAM" id="SSF54001">
    <property type="entry name" value="Cysteine proteinases"/>
    <property type="match status" value="1"/>
</dbReference>
<proteinExistence type="predicted"/>
<accession>A0A4R6TX32</accession>
<dbReference type="RefSeq" id="WP_133581609.1">
    <property type="nucleotide sequence ID" value="NZ_SNYJ01000017.1"/>
</dbReference>
<comment type="caution">
    <text evidence="1">The sequence shown here is derived from an EMBL/GenBank/DDBJ whole genome shotgun (WGS) entry which is preliminary data.</text>
</comment>
<dbReference type="OrthoDB" id="1645744at2"/>
<dbReference type="Proteomes" id="UP000295632">
    <property type="component" value="Unassembled WGS sequence"/>
</dbReference>
<gene>
    <name evidence="1" type="ORF">EV213_11733</name>
</gene>
<evidence type="ECO:0008006" key="3">
    <source>
        <dbReference type="Google" id="ProtNLM"/>
    </source>
</evidence>
<organism evidence="1 2">
    <name type="scientific">Aureibacillus halotolerans</name>
    <dbReference type="NCBI Taxonomy" id="1508390"/>
    <lineage>
        <taxon>Bacteria</taxon>
        <taxon>Bacillati</taxon>
        <taxon>Bacillota</taxon>
        <taxon>Bacilli</taxon>
        <taxon>Bacillales</taxon>
        <taxon>Bacillaceae</taxon>
        <taxon>Aureibacillus</taxon>
    </lineage>
</organism>
<dbReference type="Gene3D" id="3.90.1720.10">
    <property type="entry name" value="endopeptidase domain like (from Nostoc punctiforme)"/>
    <property type="match status" value="1"/>
</dbReference>
<evidence type="ECO:0000313" key="1">
    <source>
        <dbReference type="EMBL" id="TDQ36569.1"/>
    </source>
</evidence>
<sequence>MSERYIYILLTNTGSLVNRMIKLYTEAPYNHVSLSMDLGLSKLYSFGRRVPRNPVVAGFVREDVVHGTYRLFPNTTCALMQVQVSEETYQRVQQTLSQFEQNQHAYRYNFIGLFGVMLEMPVPRKNAYFCSQFVAEVLETSGLSLWQTPAALVSPDDFLQHEQCSILYEGRLQDYPLLQKLGGEVGVC</sequence>
<keyword evidence="2" id="KW-1185">Reference proteome</keyword>
<name>A0A4R6TX32_9BACI</name>
<reference evidence="1 2" key="1">
    <citation type="submission" date="2019-03" db="EMBL/GenBank/DDBJ databases">
        <title>Genomic Encyclopedia of Type Strains, Phase IV (KMG-IV): sequencing the most valuable type-strain genomes for metagenomic binning, comparative biology and taxonomic classification.</title>
        <authorList>
            <person name="Goeker M."/>
        </authorList>
    </citation>
    <scope>NUCLEOTIDE SEQUENCE [LARGE SCALE GENOMIC DNA]</scope>
    <source>
        <strain evidence="1 2">DSM 28697</strain>
    </source>
</reference>
<protein>
    <recommendedName>
        <fullName evidence="3">Permuted papain-like amidase YaeF/Yiix C92 family enzyme</fullName>
    </recommendedName>
</protein>
<dbReference type="AlphaFoldDB" id="A0A4R6TX32"/>
<dbReference type="EMBL" id="SNYJ01000017">
    <property type="protein sequence ID" value="TDQ36569.1"/>
    <property type="molecule type" value="Genomic_DNA"/>
</dbReference>